<accession>A0ACB8QVT8</accession>
<reference evidence="1" key="2">
    <citation type="journal article" date="2022" name="New Phytol.">
        <title>Evolutionary transition to the ectomycorrhizal habit in the genomes of a hyperdiverse lineage of mushroom-forming fungi.</title>
        <authorList>
            <person name="Looney B."/>
            <person name="Miyauchi S."/>
            <person name="Morin E."/>
            <person name="Drula E."/>
            <person name="Courty P.E."/>
            <person name="Kohler A."/>
            <person name="Kuo A."/>
            <person name="LaButti K."/>
            <person name="Pangilinan J."/>
            <person name="Lipzen A."/>
            <person name="Riley R."/>
            <person name="Andreopoulos W."/>
            <person name="He G."/>
            <person name="Johnson J."/>
            <person name="Nolan M."/>
            <person name="Tritt A."/>
            <person name="Barry K.W."/>
            <person name="Grigoriev I.V."/>
            <person name="Nagy L.G."/>
            <person name="Hibbett D."/>
            <person name="Henrissat B."/>
            <person name="Matheny P.B."/>
            <person name="Labbe J."/>
            <person name="Martin F.M."/>
        </authorList>
    </citation>
    <scope>NUCLEOTIDE SEQUENCE</scope>
    <source>
        <strain evidence="1">EC-137</strain>
    </source>
</reference>
<evidence type="ECO:0000313" key="2">
    <source>
        <dbReference type="Proteomes" id="UP000814128"/>
    </source>
</evidence>
<keyword evidence="2" id="KW-1185">Reference proteome</keyword>
<sequence>MAELRQIAGTLSKQSIQLPSKAHTVKLNDIKETIRTSATGVHIKRLVDRLRCQTLDCTAEKDAEIRQLREEKLTLKTEVSAVSKAVQEMACDVKEARVKEIQLLVHLPPSSAMIEDSMLTALQPHIEEIIFASCAKVVSQATADTGGVLRGHHANAIETTSISDLILKYPPSFRPEGLA</sequence>
<proteinExistence type="predicted"/>
<gene>
    <name evidence="1" type="ORF">K488DRAFT_83027</name>
</gene>
<dbReference type="EMBL" id="MU273484">
    <property type="protein sequence ID" value="KAI0035451.1"/>
    <property type="molecule type" value="Genomic_DNA"/>
</dbReference>
<dbReference type="Proteomes" id="UP000814128">
    <property type="component" value="Unassembled WGS sequence"/>
</dbReference>
<organism evidence="1 2">
    <name type="scientific">Vararia minispora EC-137</name>
    <dbReference type="NCBI Taxonomy" id="1314806"/>
    <lineage>
        <taxon>Eukaryota</taxon>
        <taxon>Fungi</taxon>
        <taxon>Dikarya</taxon>
        <taxon>Basidiomycota</taxon>
        <taxon>Agaricomycotina</taxon>
        <taxon>Agaricomycetes</taxon>
        <taxon>Russulales</taxon>
        <taxon>Lachnocladiaceae</taxon>
        <taxon>Vararia</taxon>
    </lineage>
</organism>
<name>A0ACB8QVT8_9AGAM</name>
<evidence type="ECO:0000313" key="1">
    <source>
        <dbReference type="EMBL" id="KAI0035451.1"/>
    </source>
</evidence>
<reference evidence="1" key="1">
    <citation type="submission" date="2021-02" db="EMBL/GenBank/DDBJ databases">
        <authorList>
            <consortium name="DOE Joint Genome Institute"/>
            <person name="Ahrendt S."/>
            <person name="Looney B.P."/>
            <person name="Miyauchi S."/>
            <person name="Morin E."/>
            <person name="Drula E."/>
            <person name="Courty P.E."/>
            <person name="Chicoki N."/>
            <person name="Fauchery L."/>
            <person name="Kohler A."/>
            <person name="Kuo A."/>
            <person name="Labutti K."/>
            <person name="Pangilinan J."/>
            <person name="Lipzen A."/>
            <person name="Riley R."/>
            <person name="Andreopoulos W."/>
            <person name="He G."/>
            <person name="Johnson J."/>
            <person name="Barry K.W."/>
            <person name="Grigoriev I.V."/>
            <person name="Nagy L."/>
            <person name="Hibbett D."/>
            <person name="Henrissat B."/>
            <person name="Matheny P.B."/>
            <person name="Labbe J."/>
            <person name="Martin F."/>
        </authorList>
    </citation>
    <scope>NUCLEOTIDE SEQUENCE</scope>
    <source>
        <strain evidence="1">EC-137</strain>
    </source>
</reference>
<protein>
    <submittedName>
        <fullName evidence="1">Uncharacterized protein</fullName>
    </submittedName>
</protein>
<comment type="caution">
    <text evidence="1">The sequence shown here is derived from an EMBL/GenBank/DDBJ whole genome shotgun (WGS) entry which is preliminary data.</text>
</comment>